<keyword evidence="4" id="KW-1185">Reference proteome</keyword>
<dbReference type="EMBL" id="VDMD01000006">
    <property type="protein sequence ID" value="TRM64938.1"/>
    <property type="molecule type" value="Genomic_DNA"/>
</dbReference>
<accession>A0A550CJH4</accession>
<feature type="region of interest" description="Disordered" evidence="1">
    <location>
        <begin position="70"/>
        <end position="116"/>
    </location>
</feature>
<comment type="caution">
    <text evidence="3">The sequence shown here is derived from an EMBL/GenBank/DDBJ whole genome shotgun (WGS) entry which is preliminary data.</text>
</comment>
<organism evidence="3 4">
    <name type="scientific">Schizophyllum amplum</name>
    <dbReference type="NCBI Taxonomy" id="97359"/>
    <lineage>
        <taxon>Eukaryota</taxon>
        <taxon>Fungi</taxon>
        <taxon>Dikarya</taxon>
        <taxon>Basidiomycota</taxon>
        <taxon>Agaricomycotina</taxon>
        <taxon>Agaricomycetes</taxon>
        <taxon>Agaricomycetidae</taxon>
        <taxon>Agaricales</taxon>
        <taxon>Schizophyllaceae</taxon>
        <taxon>Schizophyllum</taxon>
    </lineage>
</organism>
<sequence length="201" mass="21078">MVISTYSVRNMFLSFFLPLLLLVAHVVAQTQTVVLGGESIVEVLTTDIDGLPSTRTLQTLTATTTAATTTAATTTDLDDDDDDDEDEETTELDDEPTTTQPVVGQPADTAGVNAGDPTPFTYTTLIGGEYQEVEDIFTPSLMATVMPEATFTGSEMDYGEYTAVYPKSSNAASALGQLHVGPWLVTVAGGVVAGAALVAML</sequence>
<dbReference type="Proteomes" id="UP000320762">
    <property type="component" value="Unassembled WGS sequence"/>
</dbReference>
<proteinExistence type="predicted"/>
<evidence type="ECO:0000313" key="4">
    <source>
        <dbReference type="Proteomes" id="UP000320762"/>
    </source>
</evidence>
<evidence type="ECO:0000256" key="1">
    <source>
        <dbReference type="SAM" id="MobiDB-lite"/>
    </source>
</evidence>
<feature type="signal peptide" evidence="2">
    <location>
        <begin position="1"/>
        <end position="28"/>
    </location>
</feature>
<evidence type="ECO:0000313" key="3">
    <source>
        <dbReference type="EMBL" id="TRM64938.1"/>
    </source>
</evidence>
<name>A0A550CJH4_9AGAR</name>
<gene>
    <name evidence="3" type="ORF">BD626DRAFT_567801</name>
</gene>
<feature type="compositionally biased region" description="Acidic residues" evidence="1">
    <location>
        <begin position="76"/>
        <end position="96"/>
    </location>
</feature>
<protein>
    <submittedName>
        <fullName evidence="3">Uncharacterized protein</fullName>
    </submittedName>
</protein>
<dbReference type="AlphaFoldDB" id="A0A550CJH4"/>
<feature type="chain" id="PRO_5021881942" evidence="2">
    <location>
        <begin position="29"/>
        <end position="201"/>
    </location>
</feature>
<dbReference type="OrthoDB" id="3257429at2759"/>
<keyword evidence="2" id="KW-0732">Signal</keyword>
<evidence type="ECO:0000256" key="2">
    <source>
        <dbReference type="SAM" id="SignalP"/>
    </source>
</evidence>
<reference evidence="3 4" key="1">
    <citation type="journal article" date="2019" name="New Phytol.">
        <title>Comparative genomics reveals unique wood-decay strategies and fruiting body development in the Schizophyllaceae.</title>
        <authorList>
            <person name="Almasi E."/>
            <person name="Sahu N."/>
            <person name="Krizsan K."/>
            <person name="Balint B."/>
            <person name="Kovacs G.M."/>
            <person name="Kiss B."/>
            <person name="Cseklye J."/>
            <person name="Drula E."/>
            <person name="Henrissat B."/>
            <person name="Nagy I."/>
            <person name="Chovatia M."/>
            <person name="Adam C."/>
            <person name="LaButti K."/>
            <person name="Lipzen A."/>
            <person name="Riley R."/>
            <person name="Grigoriev I.V."/>
            <person name="Nagy L.G."/>
        </authorList>
    </citation>
    <scope>NUCLEOTIDE SEQUENCE [LARGE SCALE GENOMIC DNA]</scope>
    <source>
        <strain evidence="3 4">NL-1724</strain>
    </source>
</reference>